<evidence type="ECO:0000256" key="4">
    <source>
        <dbReference type="ARBA" id="ARBA00022691"/>
    </source>
</evidence>
<organism evidence="14 15">
    <name type="scientific">OM182 bacterium MED-G24</name>
    <dbReference type="NCBI Taxonomy" id="1986255"/>
    <lineage>
        <taxon>Bacteria</taxon>
        <taxon>Pseudomonadati</taxon>
        <taxon>Pseudomonadota</taxon>
        <taxon>Gammaproteobacteria</taxon>
        <taxon>OMG group</taxon>
        <taxon>OM182 clade</taxon>
    </lineage>
</organism>
<feature type="binding site" evidence="11">
    <location>
        <position position="49"/>
    </location>
    <ligand>
        <name>S-adenosyl-L-methionine</name>
        <dbReference type="ChEBI" id="CHEBI:59789"/>
    </ligand>
</feature>
<evidence type="ECO:0000256" key="7">
    <source>
        <dbReference type="ARBA" id="ARBA00041129"/>
    </source>
</evidence>
<keyword evidence="4 11" id="KW-0949">S-adenosyl-L-methionine</keyword>
<gene>
    <name evidence="11" type="primary">rlmE</name>
    <name evidence="11" type="synonym">ftsJ</name>
    <name evidence="11" type="synonym">rrmJ</name>
    <name evidence="14" type="ORF">CNE99_09725</name>
</gene>
<evidence type="ECO:0000259" key="13">
    <source>
        <dbReference type="Pfam" id="PF01728"/>
    </source>
</evidence>
<proteinExistence type="inferred from homology"/>
<accession>A0A2A5WIS9</accession>
<feature type="binding site" evidence="11">
    <location>
        <position position="51"/>
    </location>
    <ligand>
        <name>S-adenosyl-L-methionine</name>
        <dbReference type="ChEBI" id="CHEBI:59789"/>
    </ligand>
</feature>
<comment type="subcellular location">
    <subcellularLocation>
        <location evidence="11">Cytoplasm</location>
    </subcellularLocation>
</comment>
<dbReference type="AlphaFoldDB" id="A0A2A5WIS9"/>
<dbReference type="Proteomes" id="UP000219327">
    <property type="component" value="Unassembled WGS sequence"/>
</dbReference>
<dbReference type="PANTHER" id="PTHR10920">
    <property type="entry name" value="RIBOSOMAL RNA METHYLTRANSFERASE"/>
    <property type="match status" value="1"/>
</dbReference>
<feature type="binding site" evidence="11">
    <location>
        <position position="85"/>
    </location>
    <ligand>
        <name>S-adenosyl-L-methionine</name>
        <dbReference type="ChEBI" id="CHEBI:59789"/>
    </ligand>
</feature>
<evidence type="ECO:0000256" key="1">
    <source>
        <dbReference type="ARBA" id="ARBA00022552"/>
    </source>
</evidence>
<dbReference type="InterPro" id="IPR050082">
    <property type="entry name" value="RNA_methyltr_RlmE"/>
</dbReference>
<evidence type="ECO:0000256" key="5">
    <source>
        <dbReference type="ARBA" id="ARBA00037569"/>
    </source>
</evidence>
<evidence type="ECO:0000313" key="15">
    <source>
        <dbReference type="Proteomes" id="UP000219327"/>
    </source>
</evidence>
<evidence type="ECO:0000256" key="6">
    <source>
        <dbReference type="ARBA" id="ARBA00038861"/>
    </source>
</evidence>
<dbReference type="FunFam" id="3.40.50.150:FF:000005">
    <property type="entry name" value="Ribosomal RNA large subunit methyltransferase E"/>
    <property type="match status" value="1"/>
</dbReference>
<feature type="active site" description="Proton acceptor" evidence="11 12">
    <location>
        <position position="150"/>
    </location>
</feature>
<dbReference type="PANTHER" id="PTHR10920:SF18">
    <property type="entry name" value="RRNA METHYLTRANSFERASE 2, MITOCHONDRIAL"/>
    <property type="match status" value="1"/>
</dbReference>
<dbReference type="Gene3D" id="3.40.50.150">
    <property type="entry name" value="Vaccinia Virus protein VP39"/>
    <property type="match status" value="1"/>
</dbReference>
<dbReference type="EC" id="2.1.1.166" evidence="6 11"/>
<dbReference type="InterPro" id="IPR015507">
    <property type="entry name" value="rRNA-MeTfrase_E"/>
</dbReference>
<dbReference type="GO" id="GO:0008650">
    <property type="term" value="F:rRNA (uridine-2'-O-)-methyltransferase activity"/>
    <property type="evidence" value="ECO:0007669"/>
    <property type="project" value="UniProtKB-UniRule"/>
</dbReference>
<evidence type="ECO:0000256" key="3">
    <source>
        <dbReference type="ARBA" id="ARBA00022679"/>
    </source>
</evidence>
<keyword evidence="3 11" id="KW-0808">Transferase</keyword>
<evidence type="ECO:0000256" key="11">
    <source>
        <dbReference type="HAMAP-Rule" id="MF_01547"/>
    </source>
</evidence>
<keyword evidence="11" id="KW-0963">Cytoplasm</keyword>
<evidence type="ECO:0000256" key="12">
    <source>
        <dbReference type="PIRSR" id="PIRSR005461-1"/>
    </source>
</evidence>
<feature type="binding site" evidence="11">
    <location>
        <position position="110"/>
    </location>
    <ligand>
        <name>S-adenosyl-L-methionine</name>
        <dbReference type="ChEBI" id="CHEBI:59789"/>
    </ligand>
</feature>
<dbReference type="HAMAP" id="MF_01547">
    <property type="entry name" value="RNA_methyltr_E"/>
    <property type="match status" value="1"/>
</dbReference>
<dbReference type="GO" id="GO:0005737">
    <property type="term" value="C:cytoplasm"/>
    <property type="evidence" value="ECO:0007669"/>
    <property type="project" value="UniProtKB-SubCell"/>
</dbReference>
<comment type="similarity">
    <text evidence="11">Belongs to the class I-like SAM-binding methyltransferase superfamily. RNA methyltransferase RlmE family.</text>
</comment>
<dbReference type="InterPro" id="IPR029063">
    <property type="entry name" value="SAM-dependent_MTases_sf"/>
</dbReference>
<dbReference type="Pfam" id="PF01728">
    <property type="entry name" value="FtsJ"/>
    <property type="match status" value="1"/>
</dbReference>
<dbReference type="EMBL" id="NTKD01000068">
    <property type="protein sequence ID" value="PDH36430.1"/>
    <property type="molecule type" value="Genomic_DNA"/>
</dbReference>
<evidence type="ECO:0000256" key="9">
    <source>
        <dbReference type="ARBA" id="ARBA00042745"/>
    </source>
</evidence>
<reference evidence="14 15" key="1">
    <citation type="submission" date="2017-08" db="EMBL/GenBank/DDBJ databases">
        <title>Fine stratification of microbial communities through a metagenomic profile of the photic zone.</title>
        <authorList>
            <person name="Haro-Moreno J.M."/>
            <person name="Lopez-Perez M."/>
            <person name="De La Torre J."/>
            <person name="Picazo A."/>
            <person name="Camacho A."/>
            <person name="Rodriguez-Valera F."/>
        </authorList>
    </citation>
    <scope>NUCLEOTIDE SEQUENCE [LARGE SCALE GENOMIC DNA]</scope>
    <source>
        <strain evidence="14">MED-G24</strain>
    </source>
</reference>
<evidence type="ECO:0000256" key="10">
    <source>
        <dbReference type="ARBA" id="ARBA00048970"/>
    </source>
</evidence>
<feature type="domain" description="Ribosomal RNA methyltransferase FtsJ" evidence="13">
    <location>
        <begin position="17"/>
        <end position="193"/>
    </location>
</feature>
<evidence type="ECO:0000256" key="8">
    <source>
        <dbReference type="ARBA" id="ARBA00041995"/>
    </source>
</evidence>
<protein>
    <recommendedName>
        <fullName evidence="7 11">Ribosomal RNA large subunit methyltransferase E</fullName>
        <ecNumber evidence="6 11">2.1.1.166</ecNumber>
    </recommendedName>
    <alternativeName>
        <fullName evidence="9 11">23S rRNA Um2552 methyltransferase</fullName>
    </alternativeName>
    <alternativeName>
        <fullName evidence="8 11">rRNA (uridine-2'-O-)-methyltransferase</fullName>
    </alternativeName>
</protein>
<dbReference type="PIRSF" id="PIRSF005461">
    <property type="entry name" value="23S_rRNA_mtase"/>
    <property type="match status" value="1"/>
</dbReference>
<dbReference type="InterPro" id="IPR002877">
    <property type="entry name" value="RNA_MeTrfase_FtsJ_dom"/>
</dbReference>
<dbReference type="SUPFAM" id="SSF53335">
    <property type="entry name" value="S-adenosyl-L-methionine-dependent methyltransferases"/>
    <property type="match status" value="1"/>
</dbReference>
<comment type="caution">
    <text evidence="14">The sequence shown here is derived from an EMBL/GenBank/DDBJ whole genome shotgun (WGS) entry which is preliminary data.</text>
</comment>
<comment type="function">
    <text evidence="5 11">Specifically methylates the uridine in position 2552 of 23S rRNA at the 2'-O position of the ribose in the fully assembled 50S ribosomal subunit.</text>
</comment>
<keyword evidence="2 11" id="KW-0489">Methyltransferase</keyword>
<evidence type="ECO:0000256" key="2">
    <source>
        <dbReference type="ARBA" id="ARBA00022603"/>
    </source>
</evidence>
<feature type="binding site" evidence="11">
    <location>
        <position position="69"/>
    </location>
    <ligand>
        <name>S-adenosyl-L-methionine</name>
        <dbReference type="ChEBI" id="CHEBI:59789"/>
    </ligand>
</feature>
<evidence type="ECO:0000313" key="14">
    <source>
        <dbReference type="EMBL" id="PDH36430.1"/>
    </source>
</evidence>
<keyword evidence="1 11" id="KW-0698">rRNA processing</keyword>
<name>A0A2A5WIS9_9GAMM</name>
<comment type="catalytic activity">
    <reaction evidence="10 11">
        <text>uridine(2552) in 23S rRNA + S-adenosyl-L-methionine = 2'-O-methyluridine(2552) in 23S rRNA + S-adenosyl-L-homocysteine + H(+)</text>
        <dbReference type="Rhea" id="RHEA:42720"/>
        <dbReference type="Rhea" id="RHEA-COMP:10202"/>
        <dbReference type="Rhea" id="RHEA-COMP:10203"/>
        <dbReference type="ChEBI" id="CHEBI:15378"/>
        <dbReference type="ChEBI" id="CHEBI:57856"/>
        <dbReference type="ChEBI" id="CHEBI:59789"/>
        <dbReference type="ChEBI" id="CHEBI:65315"/>
        <dbReference type="ChEBI" id="CHEBI:74478"/>
        <dbReference type="EC" id="2.1.1.166"/>
    </reaction>
</comment>
<sequence length="199" mass="22112">MNHKRDPYVIRAQKEGFRSRASYKLIEIDDKYRLLRKGAVVLDLGAAPGGWSQVAAHRTGDSGLTVAVDLLAMDAIPGVRDIQVDFSQESALTAIADSLEGRELDVVLSDMAPNLSGMRDIDQPRSTYLVELAMDIADHRLRMGGGFVAKCFEGEGIDELRRSLRDRYDKVVNVKPKASRPKSREIYLIALGKRYATSF</sequence>